<keyword evidence="2" id="KW-1185">Reference proteome</keyword>
<dbReference type="PANTHER" id="PTHR12265">
    <property type="entry name" value="TRANSMEMBRANE PROTEIN 53"/>
    <property type="match status" value="1"/>
</dbReference>
<evidence type="ECO:0000313" key="2">
    <source>
        <dbReference type="Proteomes" id="UP000243975"/>
    </source>
</evidence>
<evidence type="ECO:0000313" key="1">
    <source>
        <dbReference type="EMBL" id="KVH99373.1"/>
    </source>
</evidence>
<dbReference type="InterPro" id="IPR008547">
    <property type="entry name" value="DUF829_TMEM53"/>
</dbReference>
<dbReference type="EMBL" id="LEKV01003577">
    <property type="protein sequence ID" value="KVH99373.1"/>
    <property type="molecule type" value="Genomic_DNA"/>
</dbReference>
<organism evidence="1 2">
    <name type="scientific">Cynara cardunculus var. scolymus</name>
    <name type="common">Globe artichoke</name>
    <name type="synonym">Cynara scolymus</name>
    <dbReference type="NCBI Taxonomy" id="59895"/>
    <lineage>
        <taxon>Eukaryota</taxon>
        <taxon>Viridiplantae</taxon>
        <taxon>Streptophyta</taxon>
        <taxon>Embryophyta</taxon>
        <taxon>Tracheophyta</taxon>
        <taxon>Spermatophyta</taxon>
        <taxon>Magnoliopsida</taxon>
        <taxon>eudicotyledons</taxon>
        <taxon>Gunneridae</taxon>
        <taxon>Pentapetalae</taxon>
        <taxon>asterids</taxon>
        <taxon>campanulids</taxon>
        <taxon>Asterales</taxon>
        <taxon>Asteraceae</taxon>
        <taxon>Carduoideae</taxon>
        <taxon>Cardueae</taxon>
        <taxon>Carduinae</taxon>
        <taxon>Cynara</taxon>
    </lineage>
</organism>
<dbReference type="AlphaFoldDB" id="A0A103XYS3"/>
<dbReference type="Gene3D" id="3.40.50.1820">
    <property type="entry name" value="alpha/beta hydrolase"/>
    <property type="match status" value="1"/>
</dbReference>
<name>A0A103XYS3_CYNCS</name>
<reference evidence="1 2" key="1">
    <citation type="journal article" date="2016" name="Sci. Rep.">
        <title>The genome sequence of the outbreeding globe artichoke constructed de novo incorporating a phase-aware low-pass sequencing strategy of F1 progeny.</title>
        <authorList>
            <person name="Scaglione D."/>
            <person name="Reyes-Chin-Wo S."/>
            <person name="Acquadro A."/>
            <person name="Froenicke L."/>
            <person name="Portis E."/>
            <person name="Beitel C."/>
            <person name="Tirone M."/>
            <person name="Mauro R."/>
            <person name="Lo Monaco A."/>
            <person name="Mauromicale G."/>
            <person name="Faccioli P."/>
            <person name="Cattivelli L."/>
            <person name="Rieseberg L."/>
            <person name="Michelmore R."/>
            <person name="Lanteri S."/>
        </authorList>
    </citation>
    <scope>NUCLEOTIDE SEQUENCE [LARGE SCALE GENOMIC DNA]</scope>
    <source>
        <strain evidence="1">2C</strain>
    </source>
</reference>
<dbReference type="PANTHER" id="PTHR12265:SF0">
    <property type="entry name" value="EXPRESSED PROTEIN"/>
    <property type="match status" value="1"/>
</dbReference>
<dbReference type="OMA" id="VFDSSPM"/>
<protein>
    <submittedName>
        <fullName evidence="1">Uncharacterized protein</fullName>
    </submittedName>
</protein>
<dbReference type="InterPro" id="IPR029058">
    <property type="entry name" value="AB_hydrolase_fold"/>
</dbReference>
<gene>
    <name evidence="1" type="ORF">Ccrd_022395</name>
</gene>
<proteinExistence type="predicted"/>
<accession>A0A103XYS3</accession>
<dbReference type="SUPFAM" id="SSF53474">
    <property type="entry name" value="alpha/beta-Hydrolases"/>
    <property type="match status" value="1"/>
</dbReference>
<comment type="caution">
    <text evidence="1">The sequence shown here is derived from an EMBL/GenBank/DDBJ whole genome shotgun (WGS) entry which is preliminary data.</text>
</comment>
<dbReference type="Proteomes" id="UP000243975">
    <property type="component" value="Unassembled WGS sequence"/>
</dbReference>
<sequence length="251" mass="28944">MWGFGGRFYWGRRNQDETRGNTKGIVVVFAWMSSQDKHLKNYIHLYSSLGWDSLAMGAPYLILCSENDELAPYQIICNFVQRLENLGGDVKLVKWSNSPHVGHYRHHPEEYRAAVIELLTKAGSIYSTRVEQQLKSINNETSEPVHHLQEPLVSGSRYHQNSKRLALDLNQRMIVPRSMAYDQVRETGPVQGEAEERFIRQSVMAEMNCDGIVGEILFDVGVLKNVEDWDLRSFGRHSDINFIKCIRRSKM</sequence>
<dbReference type="Gramene" id="KVH99373">
    <property type="protein sequence ID" value="KVH99373"/>
    <property type="gene ID" value="Ccrd_022395"/>
</dbReference>
<dbReference type="Pfam" id="PF05705">
    <property type="entry name" value="DUF829"/>
    <property type="match status" value="1"/>
</dbReference>